<evidence type="ECO:0000256" key="6">
    <source>
        <dbReference type="SAM" id="Phobius"/>
    </source>
</evidence>
<reference evidence="7 8" key="1">
    <citation type="submission" date="2023-04" db="EMBL/GenBank/DDBJ databases">
        <title>Genome of Basidiobolus ranarum AG-B5.</title>
        <authorList>
            <person name="Stajich J.E."/>
            <person name="Carter-House D."/>
            <person name="Gryganskyi A."/>
        </authorList>
    </citation>
    <scope>NUCLEOTIDE SEQUENCE [LARGE SCALE GENOMIC DNA]</scope>
    <source>
        <strain evidence="7 8">AG-B5</strain>
    </source>
</reference>
<dbReference type="Gene3D" id="1.20.1250.20">
    <property type="entry name" value="MFS general substrate transporter like domains"/>
    <property type="match status" value="1"/>
</dbReference>
<dbReference type="InterPro" id="IPR036259">
    <property type="entry name" value="MFS_trans_sf"/>
</dbReference>
<evidence type="ECO:0000256" key="1">
    <source>
        <dbReference type="ARBA" id="ARBA00004141"/>
    </source>
</evidence>
<organism evidence="7 8">
    <name type="scientific">Basidiobolus ranarum</name>
    <dbReference type="NCBI Taxonomy" id="34480"/>
    <lineage>
        <taxon>Eukaryota</taxon>
        <taxon>Fungi</taxon>
        <taxon>Fungi incertae sedis</taxon>
        <taxon>Zoopagomycota</taxon>
        <taxon>Entomophthoromycotina</taxon>
        <taxon>Basidiobolomycetes</taxon>
        <taxon>Basidiobolales</taxon>
        <taxon>Basidiobolaceae</taxon>
        <taxon>Basidiobolus</taxon>
    </lineage>
</organism>
<keyword evidence="4 6" id="KW-1133">Transmembrane helix</keyword>
<feature type="transmembrane region" description="Helical" evidence="6">
    <location>
        <begin position="159"/>
        <end position="176"/>
    </location>
</feature>
<dbReference type="Proteomes" id="UP001479436">
    <property type="component" value="Unassembled WGS sequence"/>
</dbReference>
<evidence type="ECO:0000256" key="3">
    <source>
        <dbReference type="ARBA" id="ARBA00022692"/>
    </source>
</evidence>
<comment type="subcellular location">
    <subcellularLocation>
        <location evidence="1">Membrane</location>
        <topology evidence="1">Multi-pass membrane protein</topology>
    </subcellularLocation>
</comment>
<dbReference type="SUPFAM" id="SSF103473">
    <property type="entry name" value="MFS general substrate transporter"/>
    <property type="match status" value="1"/>
</dbReference>
<dbReference type="InterPro" id="IPR000109">
    <property type="entry name" value="POT_fam"/>
</dbReference>
<protein>
    <submittedName>
        <fullName evidence="7">Uncharacterized protein</fullName>
    </submittedName>
</protein>
<dbReference type="PANTHER" id="PTHR11654">
    <property type="entry name" value="OLIGOPEPTIDE TRANSPORTER-RELATED"/>
    <property type="match status" value="1"/>
</dbReference>
<feature type="transmembrane region" description="Helical" evidence="6">
    <location>
        <begin position="72"/>
        <end position="97"/>
    </location>
</feature>
<feature type="transmembrane region" description="Helical" evidence="6">
    <location>
        <begin position="191"/>
        <end position="214"/>
    </location>
</feature>
<sequence>MILPTIFFWMIYEQQSTEWQEQYEKMNKSWGSGELTTEQSAIFNTIFILIFVPFCAKIFYPFLERRGIRFYLLRRMAVGFFLVILSFALSGGIQYIVESKFDGTYDAAGKQVITCPNCLHGAWQLPQWALLSLGEAMISPTGLQFTYTQVGRQMKSTSSSFWLLCVSLGNLVVTAVEEGLKGTSLQGPPKYFFYCAIGLVANGIFCFCATKYTYKEDRDAKVKNNETKKADY</sequence>
<evidence type="ECO:0000313" key="7">
    <source>
        <dbReference type="EMBL" id="KAK9670796.1"/>
    </source>
</evidence>
<keyword evidence="5 6" id="KW-0472">Membrane</keyword>
<comment type="similarity">
    <text evidence="2">Belongs to the major facilitator superfamily. Proton-dependent oligopeptide transporter (POT/PTR) (TC 2.A.17) family.</text>
</comment>
<feature type="transmembrane region" description="Helical" evidence="6">
    <location>
        <begin position="128"/>
        <end position="147"/>
    </location>
</feature>
<keyword evidence="3 6" id="KW-0812">Transmembrane</keyword>
<evidence type="ECO:0000256" key="2">
    <source>
        <dbReference type="ARBA" id="ARBA00005982"/>
    </source>
</evidence>
<gene>
    <name evidence="7" type="ORF">K7432_017452</name>
</gene>
<evidence type="ECO:0000313" key="8">
    <source>
        <dbReference type="Proteomes" id="UP001479436"/>
    </source>
</evidence>
<dbReference type="EMBL" id="JASJQH010010659">
    <property type="protein sequence ID" value="KAK9670796.1"/>
    <property type="molecule type" value="Genomic_DNA"/>
</dbReference>
<keyword evidence="8" id="KW-1185">Reference proteome</keyword>
<evidence type="ECO:0000256" key="4">
    <source>
        <dbReference type="ARBA" id="ARBA00022989"/>
    </source>
</evidence>
<accession>A0ABR2VKC6</accession>
<comment type="caution">
    <text evidence="7">The sequence shown here is derived from an EMBL/GenBank/DDBJ whole genome shotgun (WGS) entry which is preliminary data.</text>
</comment>
<feature type="transmembrane region" description="Helical" evidence="6">
    <location>
        <begin position="41"/>
        <end position="60"/>
    </location>
</feature>
<name>A0ABR2VKC6_9FUNG</name>
<dbReference type="Pfam" id="PF00854">
    <property type="entry name" value="PTR2"/>
    <property type="match status" value="1"/>
</dbReference>
<evidence type="ECO:0000256" key="5">
    <source>
        <dbReference type="ARBA" id="ARBA00023136"/>
    </source>
</evidence>
<proteinExistence type="inferred from homology"/>